<dbReference type="Pfam" id="PF18029">
    <property type="entry name" value="Glyoxalase_6"/>
    <property type="match status" value="1"/>
</dbReference>
<dbReference type="Proteomes" id="UP001375743">
    <property type="component" value="Unassembled WGS sequence"/>
</dbReference>
<protein>
    <submittedName>
        <fullName evidence="2">VOC family protein</fullName>
    </submittedName>
</protein>
<dbReference type="InterPro" id="IPR037523">
    <property type="entry name" value="VOC_core"/>
</dbReference>
<proteinExistence type="predicted"/>
<dbReference type="InterPro" id="IPR029068">
    <property type="entry name" value="Glyas_Bleomycin-R_OHBP_Dase"/>
</dbReference>
<dbReference type="InterPro" id="IPR041581">
    <property type="entry name" value="Glyoxalase_6"/>
</dbReference>
<dbReference type="SUPFAM" id="SSF54593">
    <property type="entry name" value="Glyoxalase/Bleomycin resistance protein/Dihydroxybiphenyl dioxygenase"/>
    <property type="match status" value="1"/>
</dbReference>
<name>A0ABU8XPH8_9PROT</name>
<dbReference type="PROSITE" id="PS51819">
    <property type="entry name" value="VOC"/>
    <property type="match status" value="1"/>
</dbReference>
<dbReference type="EMBL" id="JBBLZC010000006">
    <property type="protein sequence ID" value="MEK0083120.1"/>
    <property type="molecule type" value="Genomic_DNA"/>
</dbReference>
<gene>
    <name evidence="2" type="ORF">U1T56_08150</name>
</gene>
<evidence type="ECO:0000313" key="2">
    <source>
        <dbReference type="EMBL" id="MEK0083120.1"/>
    </source>
</evidence>
<comment type="caution">
    <text evidence="2">The sequence shown here is derived from an EMBL/GenBank/DDBJ whole genome shotgun (WGS) entry which is preliminary data.</text>
</comment>
<keyword evidence="3" id="KW-1185">Reference proteome</keyword>
<feature type="domain" description="VOC" evidence="1">
    <location>
        <begin position="2"/>
        <end position="126"/>
    </location>
</feature>
<evidence type="ECO:0000313" key="3">
    <source>
        <dbReference type="Proteomes" id="UP001375743"/>
    </source>
</evidence>
<evidence type="ECO:0000259" key="1">
    <source>
        <dbReference type="PROSITE" id="PS51819"/>
    </source>
</evidence>
<reference evidence="2 3" key="1">
    <citation type="submission" date="2024-01" db="EMBL/GenBank/DDBJ databases">
        <title>Multi-omics insights into the function and evolution of sodium benzoate biodegradation pathways in Benzoatithermus flavus gen. nov., sp. nov. from hot spring.</title>
        <authorList>
            <person name="Hu C.-J."/>
            <person name="Li W.-J."/>
        </authorList>
    </citation>
    <scope>NUCLEOTIDE SEQUENCE [LARGE SCALE GENOMIC DNA]</scope>
    <source>
        <strain evidence="2 3">SYSU G07066</strain>
    </source>
</reference>
<organism evidence="2 3">
    <name type="scientific">Benzoatithermus flavus</name>
    <dbReference type="NCBI Taxonomy" id="3108223"/>
    <lineage>
        <taxon>Bacteria</taxon>
        <taxon>Pseudomonadati</taxon>
        <taxon>Pseudomonadota</taxon>
        <taxon>Alphaproteobacteria</taxon>
        <taxon>Geminicoccales</taxon>
        <taxon>Geminicoccaceae</taxon>
        <taxon>Benzoatithermus</taxon>
    </lineage>
</organism>
<accession>A0ABU8XPH8</accession>
<dbReference type="CDD" id="cd06587">
    <property type="entry name" value="VOC"/>
    <property type="match status" value="1"/>
</dbReference>
<dbReference type="Gene3D" id="3.10.180.10">
    <property type="entry name" value="2,3-Dihydroxybiphenyl 1,2-Dioxygenase, domain 1"/>
    <property type="match status" value="1"/>
</dbReference>
<sequence length="137" mass="14804">MTIELLVNIDVDDLARAERFYCEALGLSVGRRFGDGFVELLGACAKLYLLAKSAGSAIAPGAARTRNYDRHWTPVHLDIVVSDLDAAVRRAVAAGARPEGEVREGAYGRIAQFADPFGHGFCLIEFNEQGYDAIATT</sequence>